<accession>A0ABR1IA94</accession>
<reference evidence="1 2" key="1">
    <citation type="journal article" date="2025" name="Microbiol. Resour. Announc.">
        <title>Draft genome sequences for Neonectria magnoliae and Neonectria punicea, canker pathogens of Liriodendron tulipifera and Acer saccharum in West Virginia.</title>
        <authorList>
            <person name="Petronek H.M."/>
            <person name="Kasson M.T."/>
            <person name="Metheny A.M."/>
            <person name="Stauder C.M."/>
            <person name="Lovett B."/>
            <person name="Lynch S.C."/>
            <person name="Garnas J.R."/>
            <person name="Kasson L.R."/>
            <person name="Stajich J.E."/>
        </authorList>
    </citation>
    <scope>NUCLEOTIDE SEQUENCE [LARGE SCALE GENOMIC DNA]</scope>
    <source>
        <strain evidence="1 2">NRRL 64651</strain>
    </source>
</reference>
<name>A0ABR1IA94_9HYPO</name>
<gene>
    <name evidence="1" type="ORF">QQZ08_003718</name>
</gene>
<keyword evidence="2" id="KW-1185">Reference proteome</keyword>
<proteinExistence type="predicted"/>
<dbReference type="EMBL" id="JAZAVK010000026">
    <property type="protein sequence ID" value="KAK7429692.1"/>
    <property type="molecule type" value="Genomic_DNA"/>
</dbReference>
<dbReference type="Proteomes" id="UP001498421">
    <property type="component" value="Unassembled WGS sequence"/>
</dbReference>
<organism evidence="1 2">
    <name type="scientific">Neonectria magnoliae</name>
    <dbReference type="NCBI Taxonomy" id="2732573"/>
    <lineage>
        <taxon>Eukaryota</taxon>
        <taxon>Fungi</taxon>
        <taxon>Dikarya</taxon>
        <taxon>Ascomycota</taxon>
        <taxon>Pezizomycotina</taxon>
        <taxon>Sordariomycetes</taxon>
        <taxon>Hypocreomycetidae</taxon>
        <taxon>Hypocreales</taxon>
        <taxon>Nectriaceae</taxon>
        <taxon>Neonectria</taxon>
    </lineage>
</organism>
<evidence type="ECO:0000313" key="1">
    <source>
        <dbReference type="EMBL" id="KAK7429692.1"/>
    </source>
</evidence>
<evidence type="ECO:0000313" key="2">
    <source>
        <dbReference type="Proteomes" id="UP001498421"/>
    </source>
</evidence>
<sequence>MVTSSSATTAISRTMSILPSSGLPELFLLRNVILEYLKPDWNDEFDKEKNMYSRLESLQGHLIPICYGEAVYEGSRALILPVLQGVRLFEQDIDCPLEGCTIRKSVRIGRSSLGAEKRYLQPKTSVPVPSVRQYYVSEEFEHLTMNKMPGRTLETVWPTLSLLERESIAGDVASLVEQLRKLYFH</sequence>
<protein>
    <submittedName>
        <fullName evidence="1">Uncharacterized protein</fullName>
    </submittedName>
</protein>
<comment type="caution">
    <text evidence="1">The sequence shown here is derived from an EMBL/GenBank/DDBJ whole genome shotgun (WGS) entry which is preliminary data.</text>
</comment>